<evidence type="ECO:0000256" key="2">
    <source>
        <dbReference type="ARBA" id="ARBA00022692"/>
    </source>
</evidence>
<dbReference type="STRING" id="1408163.A0A0F4Z604"/>
<dbReference type="GeneID" id="25312726"/>
<comment type="caution">
    <text evidence="8">The sequence shown here is derived from an EMBL/GenBank/DDBJ whole genome shotgun (WGS) entry which is preliminary data.</text>
</comment>
<feature type="transmembrane region" description="Helical" evidence="6">
    <location>
        <begin position="409"/>
        <end position="431"/>
    </location>
</feature>
<dbReference type="InterPro" id="IPR051788">
    <property type="entry name" value="MFS_Transporter"/>
</dbReference>
<evidence type="ECO:0000256" key="6">
    <source>
        <dbReference type="SAM" id="Phobius"/>
    </source>
</evidence>
<keyword evidence="4 6" id="KW-0472">Membrane</keyword>
<dbReference type="Gene3D" id="1.20.1250.20">
    <property type="entry name" value="MFS general substrate transporter like domains"/>
    <property type="match status" value="1"/>
</dbReference>
<proteinExistence type="predicted"/>
<dbReference type="Proteomes" id="UP000053958">
    <property type="component" value="Unassembled WGS sequence"/>
</dbReference>
<feature type="transmembrane region" description="Helical" evidence="6">
    <location>
        <begin position="471"/>
        <end position="491"/>
    </location>
</feature>
<dbReference type="FunFam" id="1.20.1250.20:FF:000308">
    <property type="entry name" value="MFS efflux transporter"/>
    <property type="match status" value="1"/>
</dbReference>
<dbReference type="InterPro" id="IPR011701">
    <property type="entry name" value="MFS"/>
</dbReference>
<dbReference type="GO" id="GO:0022857">
    <property type="term" value="F:transmembrane transporter activity"/>
    <property type="evidence" value="ECO:0007669"/>
    <property type="project" value="InterPro"/>
</dbReference>
<keyword evidence="9" id="KW-1185">Reference proteome</keyword>
<sequence length="499" mass="53637">MSTQFGALIEIESSPQITNPAAVVRKDKQGIASSPSDRELDELQKSWSRFSSRETDYSSLPPTGVQTPITPPSNDVESPASPLGLQAGAGTADLIQSVSNPPRNRWRLLSVCMMYFANAMNDSSPGALIPYMEKTYRIGYAVVSLIFVTNALGYILAAPCSHALENRFGRSRTYMFCLSLMVTGYIIIICKPPFPAVVASFFFFGFGQAIILALNNVFCGNLVNSTTILGIAHGAYGVGGTLGPLVATALAAHGIRWSYFYIINLWITMCNLVLAGWSFKGYEKDLPVQLLTALQRTASRQDAPKKNHLKKAIKNRPTLLGALYIFAYQGAEVSISGWVVSYLISYRKGDPSRVGYVSSGFWAGITVGRFVLSHPAHRIGEKLAVVILTAGAIAFQLLAWLIPNIFGEAVAVAVLGLLLGPVYPCATSVFTKLLPRSIQTSSLSFISALGSSGGAAAPFLTGLLAQHVGIVALHPICLGLYGVMLASWSCLPRIVKRSE</sequence>
<evidence type="ECO:0000313" key="8">
    <source>
        <dbReference type="EMBL" id="KKA25298.1"/>
    </source>
</evidence>
<dbReference type="InterPro" id="IPR036259">
    <property type="entry name" value="MFS_trans_sf"/>
</dbReference>
<feature type="transmembrane region" description="Helical" evidence="6">
    <location>
        <begin position="384"/>
        <end position="403"/>
    </location>
</feature>
<dbReference type="GO" id="GO:0016020">
    <property type="term" value="C:membrane"/>
    <property type="evidence" value="ECO:0007669"/>
    <property type="project" value="UniProtKB-SubCell"/>
</dbReference>
<gene>
    <name evidence="8" type="ORF">T310_0672</name>
</gene>
<feature type="transmembrane region" description="Helical" evidence="6">
    <location>
        <begin position="173"/>
        <end position="194"/>
    </location>
</feature>
<feature type="region of interest" description="Disordered" evidence="5">
    <location>
        <begin position="20"/>
        <end position="82"/>
    </location>
</feature>
<dbReference type="SUPFAM" id="SSF103473">
    <property type="entry name" value="MFS general substrate transporter"/>
    <property type="match status" value="1"/>
</dbReference>
<evidence type="ECO:0000256" key="1">
    <source>
        <dbReference type="ARBA" id="ARBA00004141"/>
    </source>
</evidence>
<dbReference type="InterPro" id="IPR020846">
    <property type="entry name" value="MFS_dom"/>
</dbReference>
<dbReference type="EMBL" id="LASV01000026">
    <property type="protein sequence ID" value="KKA25298.1"/>
    <property type="molecule type" value="Genomic_DNA"/>
</dbReference>
<evidence type="ECO:0000256" key="4">
    <source>
        <dbReference type="ARBA" id="ARBA00023136"/>
    </source>
</evidence>
<dbReference type="RefSeq" id="XP_013331910.1">
    <property type="nucleotide sequence ID" value="XM_013476456.1"/>
</dbReference>
<feature type="domain" description="Major facilitator superfamily (MFS) profile" evidence="7">
    <location>
        <begin position="107"/>
        <end position="499"/>
    </location>
</feature>
<accession>A0A0F4Z604</accession>
<dbReference type="FunFam" id="1.20.1250.20:FF:000286">
    <property type="entry name" value="MFS efflux transporter"/>
    <property type="match status" value="1"/>
</dbReference>
<dbReference type="PANTHER" id="PTHR23514">
    <property type="entry name" value="BYPASS OF STOP CODON PROTEIN 6"/>
    <property type="match status" value="1"/>
</dbReference>
<feature type="transmembrane region" description="Helical" evidence="6">
    <location>
        <begin position="259"/>
        <end position="279"/>
    </location>
</feature>
<dbReference type="OrthoDB" id="413079at2759"/>
<feature type="transmembrane region" description="Helical" evidence="6">
    <location>
        <begin position="200"/>
        <end position="223"/>
    </location>
</feature>
<organism evidence="8 9">
    <name type="scientific">Rasamsonia emersonii (strain ATCC 16479 / CBS 393.64 / IMI 116815)</name>
    <dbReference type="NCBI Taxonomy" id="1408163"/>
    <lineage>
        <taxon>Eukaryota</taxon>
        <taxon>Fungi</taxon>
        <taxon>Dikarya</taxon>
        <taxon>Ascomycota</taxon>
        <taxon>Pezizomycotina</taxon>
        <taxon>Eurotiomycetes</taxon>
        <taxon>Eurotiomycetidae</taxon>
        <taxon>Eurotiales</taxon>
        <taxon>Trichocomaceae</taxon>
        <taxon>Rasamsonia</taxon>
    </lineage>
</organism>
<feature type="transmembrane region" description="Helical" evidence="6">
    <location>
        <begin position="138"/>
        <end position="161"/>
    </location>
</feature>
<feature type="compositionally biased region" description="Polar residues" evidence="5">
    <location>
        <begin position="57"/>
        <end position="76"/>
    </location>
</feature>
<dbReference type="PROSITE" id="PS50850">
    <property type="entry name" value="MFS"/>
    <property type="match status" value="1"/>
</dbReference>
<keyword evidence="3 6" id="KW-1133">Transmembrane helix</keyword>
<evidence type="ECO:0000259" key="7">
    <source>
        <dbReference type="PROSITE" id="PS50850"/>
    </source>
</evidence>
<comment type="subcellular location">
    <subcellularLocation>
        <location evidence="1">Membrane</location>
        <topology evidence="1">Multi-pass membrane protein</topology>
    </subcellularLocation>
</comment>
<name>A0A0F4Z604_RASE3</name>
<keyword evidence="2 6" id="KW-0812">Transmembrane</keyword>
<feature type="transmembrane region" description="Helical" evidence="6">
    <location>
        <begin position="319"/>
        <end position="344"/>
    </location>
</feature>
<evidence type="ECO:0000313" key="9">
    <source>
        <dbReference type="Proteomes" id="UP000053958"/>
    </source>
</evidence>
<protein>
    <recommendedName>
        <fullName evidence="7">Major facilitator superfamily (MFS) profile domain-containing protein</fullName>
    </recommendedName>
</protein>
<feature type="transmembrane region" description="Helical" evidence="6">
    <location>
        <begin position="443"/>
        <end position="465"/>
    </location>
</feature>
<evidence type="ECO:0000256" key="5">
    <source>
        <dbReference type="SAM" id="MobiDB-lite"/>
    </source>
</evidence>
<dbReference type="AlphaFoldDB" id="A0A0F4Z604"/>
<reference evidence="8 9" key="1">
    <citation type="submission" date="2015-04" db="EMBL/GenBank/DDBJ databases">
        <authorList>
            <person name="Heijne W.H."/>
            <person name="Fedorova N.D."/>
            <person name="Nierman W.C."/>
            <person name="Vollebregt A.W."/>
            <person name="Zhao Z."/>
            <person name="Wu L."/>
            <person name="Kumar M."/>
            <person name="Stam H."/>
            <person name="van den Berg M.A."/>
            <person name="Pel H.J."/>
        </authorList>
    </citation>
    <scope>NUCLEOTIDE SEQUENCE [LARGE SCALE GENOMIC DNA]</scope>
    <source>
        <strain evidence="8 9">CBS 393.64</strain>
    </source>
</reference>
<feature type="transmembrane region" description="Helical" evidence="6">
    <location>
        <begin position="235"/>
        <end position="253"/>
    </location>
</feature>
<dbReference type="PANTHER" id="PTHR23514:SF6">
    <property type="entry name" value="MAJOR FACILITATOR SUPERFAMILY (MFS) PROFILE DOMAIN-CONTAINING PROTEIN"/>
    <property type="match status" value="1"/>
</dbReference>
<evidence type="ECO:0000256" key="3">
    <source>
        <dbReference type="ARBA" id="ARBA00022989"/>
    </source>
</evidence>
<dbReference type="Pfam" id="PF07690">
    <property type="entry name" value="MFS_1"/>
    <property type="match status" value="1"/>
</dbReference>